<reference evidence="1 2" key="1">
    <citation type="submission" date="2024-05" db="EMBL/GenBank/DDBJ databases">
        <authorList>
            <person name="Wallberg A."/>
        </authorList>
    </citation>
    <scope>NUCLEOTIDE SEQUENCE [LARGE SCALE GENOMIC DNA]</scope>
</reference>
<keyword evidence="2" id="KW-1185">Reference proteome</keyword>
<accession>A0AAV2QLF4</accession>
<dbReference type="EMBL" id="CAXKWB010007749">
    <property type="protein sequence ID" value="CAL4088240.1"/>
    <property type="molecule type" value="Genomic_DNA"/>
</dbReference>
<comment type="caution">
    <text evidence="1">The sequence shown here is derived from an EMBL/GenBank/DDBJ whole genome shotgun (WGS) entry which is preliminary data.</text>
</comment>
<dbReference type="AlphaFoldDB" id="A0AAV2QLF4"/>
<sequence>MRYQHYQMQNSEVLIVPMSDLEESPATFKSLVPTINNIDNIEELVGYALIYQYMFVKRTSPWEMQSWDYNELENFKVDLNKVDRLYYIEHFDDSVNSRTYEILVRMDYRGEHIFVRLSAGCDFTGFDCQGDGEIYITRNPNIFLKSIVDRHHNPSLIYQNLLEDGYRVEEPSEFDLTPRHLWNSVPMLKFLTHQAIHEHRDHLRHYPQVLPTVLTDSVTEFIQVQETRSHHDELV</sequence>
<name>A0AAV2QLF4_MEGNR</name>
<evidence type="ECO:0000313" key="1">
    <source>
        <dbReference type="EMBL" id="CAL4088240.1"/>
    </source>
</evidence>
<proteinExistence type="predicted"/>
<protein>
    <submittedName>
        <fullName evidence="1">Uncharacterized protein</fullName>
    </submittedName>
</protein>
<evidence type="ECO:0000313" key="2">
    <source>
        <dbReference type="Proteomes" id="UP001497623"/>
    </source>
</evidence>
<gene>
    <name evidence="1" type="ORF">MNOR_LOCUS13501</name>
</gene>
<dbReference type="Proteomes" id="UP001497623">
    <property type="component" value="Unassembled WGS sequence"/>
</dbReference>
<organism evidence="1 2">
    <name type="scientific">Meganyctiphanes norvegica</name>
    <name type="common">Northern krill</name>
    <name type="synonym">Thysanopoda norvegica</name>
    <dbReference type="NCBI Taxonomy" id="48144"/>
    <lineage>
        <taxon>Eukaryota</taxon>
        <taxon>Metazoa</taxon>
        <taxon>Ecdysozoa</taxon>
        <taxon>Arthropoda</taxon>
        <taxon>Crustacea</taxon>
        <taxon>Multicrustacea</taxon>
        <taxon>Malacostraca</taxon>
        <taxon>Eumalacostraca</taxon>
        <taxon>Eucarida</taxon>
        <taxon>Euphausiacea</taxon>
        <taxon>Euphausiidae</taxon>
        <taxon>Meganyctiphanes</taxon>
    </lineage>
</organism>